<dbReference type="RefSeq" id="WP_091395383.1">
    <property type="nucleotide sequence ID" value="NZ_BKAI01000006.1"/>
</dbReference>
<sequence length="131" mass="14642">MYEKKIPKDLSCGLNIAIEVIGGKWKANLLANISKGIIRPSELHKSIPQASARVLNQQLSELELHGIVEKKIYNVLPPKSEYSLTKNAESVLEVLRAMKSWGEGYKEIFHELTQNSRIEGHDGIANQESCS</sequence>
<dbReference type="SUPFAM" id="SSF46785">
    <property type="entry name" value="Winged helix' DNA-binding domain"/>
    <property type="match status" value="1"/>
</dbReference>
<keyword evidence="3" id="KW-0804">Transcription</keyword>
<evidence type="ECO:0000259" key="4">
    <source>
        <dbReference type="PROSITE" id="PS51118"/>
    </source>
</evidence>
<keyword evidence="6" id="KW-1185">Reference proteome</keyword>
<dbReference type="STRING" id="1128970.SAMN04487935_2266"/>
<dbReference type="EMBL" id="FNEZ01000003">
    <property type="protein sequence ID" value="SDK00184.1"/>
    <property type="molecule type" value="Genomic_DNA"/>
</dbReference>
<dbReference type="InterPro" id="IPR036390">
    <property type="entry name" value="WH_DNA-bd_sf"/>
</dbReference>
<reference evidence="5 6" key="1">
    <citation type="submission" date="2016-10" db="EMBL/GenBank/DDBJ databases">
        <authorList>
            <person name="de Groot N.N."/>
        </authorList>
    </citation>
    <scope>NUCLEOTIDE SEQUENCE [LARGE SCALE GENOMIC DNA]</scope>
    <source>
        <strain evidence="5 6">CGMCC 1.10076</strain>
    </source>
</reference>
<evidence type="ECO:0000313" key="6">
    <source>
        <dbReference type="Proteomes" id="UP000199580"/>
    </source>
</evidence>
<dbReference type="OrthoDB" id="9797599at2"/>
<evidence type="ECO:0000256" key="2">
    <source>
        <dbReference type="ARBA" id="ARBA00023125"/>
    </source>
</evidence>
<keyword evidence="2" id="KW-0238">DNA-binding</keyword>
<dbReference type="Pfam" id="PF01638">
    <property type="entry name" value="HxlR"/>
    <property type="match status" value="1"/>
</dbReference>
<accession>A0A1G8YCN1</accession>
<proteinExistence type="predicted"/>
<feature type="domain" description="HTH hxlR-type" evidence="4">
    <location>
        <begin position="12"/>
        <end position="110"/>
    </location>
</feature>
<evidence type="ECO:0000256" key="3">
    <source>
        <dbReference type="ARBA" id="ARBA00023163"/>
    </source>
</evidence>
<evidence type="ECO:0000256" key="1">
    <source>
        <dbReference type="ARBA" id="ARBA00023015"/>
    </source>
</evidence>
<dbReference type="PROSITE" id="PS51118">
    <property type="entry name" value="HTH_HXLR"/>
    <property type="match status" value="1"/>
</dbReference>
<organism evidence="5 6">
    <name type="scientific">Flavobacterium noncentrifugens</name>
    <dbReference type="NCBI Taxonomy" id="1128970"/>
    <lineage>
        <taxon>Bacteria</taxon>
        <taxon>Pseudomonadati</taxon>
        <taxon>Bacteroidota</taxon>
        <taxon>Flavobacteriia</taxon>
        <taxon>Flavobacteriales</taxon>
        <taxon>Flavobacteriaceae</taxon>
        <taxon>Flavobacterium</taxon>
    </lineage>
</organism>
<keyword evidence="1" id="KW-0805">Transcription regulation</keyword>
<dbReference type="PANTHER" id="PTHR33204">
    <property type="entry name" value="TRANSCRIPTIONAL REGULATOR, MARR FAMILY"/>
    <property type="match status" value="1"/>
</dbReference>
<dbReference type="Gene3D" id="1.10.10.10">
    <property type="entry name" value="Winged helix-like DNA-binding domain superfamily/Winged helix DNA-binding domain"/>
    <property type="match status" value="1"/>
</dbReference>
<gene>
    <name evidence="5" type="ORF">SAMN04487935_2266</name>
</gene>
<name>A0A1G8YCN1_9FLAO</name>
<dbReference type="InterPro" id="IPR036388">
    <property type="entry name" value="WH-like_DNA-bd_sf"/>
</dbReference>
<dbReference type="GO" id="GO:0003677">
    <property type="term" value="F:DNA binding"/>
    <property type="evidence" value="ECO:0007669"/>
    <property type="project" value="UniProtKB-KW"/>
</dbReference>
<dbReference type="AlphaFoldDB" id="A0A1G8YCN1"/>
<dbReference type="InterPro" id="IPR002577">
    <property type="entry name" value="HTH_HxlR"/>
</dbReference>
<evidence type="ECO:0000313" key="5">
    <source>
        <dbReference type="EMBL" id="SDK00184.1"/>
    </source>
</evidence>
<protein>
    <submittedName>
        <fullName evidence="5">Transcriptional regulator, HxlR family</fullName>
    </submittedName>
</protein>
<dbReference type="PANTHER" id="PTHR33204:SF29">
    <property type="entry name" value="TRANSCRIPTIONAL REGULATOR"/>
    <property type="match status" value="1"/>
</dbReference>
<dbReference type="Proteomes" id="UP000199580">
    <property type="component" value="Unassembled WGS sequence"/>
</dbReference>